<dbReference type="PANTHER" id="PTHR46797:SF1">
    <property type="entry name" value="METHYLPHOSPHONATE SYNTHASE"/>
    <property type="match status" value="1"/>
</dbReference>
<gene>
    <name evidence="3" type="ORF">SAMN05443638_10646</name>
</gene>
<dbReference type="InterPro" id="IPR010982">
    <property type="entry name" value="Lambda_DNA-bd_dom_sf"/>
</dbReference>
<feature type="domain" description="HTH cro/C1-type" evidence="2">
    <location>
        <begin position="17"/>
        <end position="72"/>
    </location>
</feature>
<dbReference type="GO" id="GO:0003677">
    <property type="term" value="F:DNA binding"/>
    <property type="evidence" value="ECO:0007669"/>
    <property type="project" value="UniProtKB-KW"/>
</dbReference>
<dbReference type="PROSITE" id="PS50943">
    <property type="entry name" value="HTH_CROC1"/>
    <property type="match status" value="1"/>
</dbReference>
<name>A0A1M4UXI7_9CLOT</name>
<accession>A0A1M4UXI7</accession>
<keyword evidence="1" id="KW-0238">DNA-binding</keyword>
<dbReference type="PANTHER" id="PTHR46797">
    <property type="entry name" value="HTH-TYPE TRANSCRIPTIONAL REGULATOR"/>
    <property type="match status" value="1"/>
</dbReference>
<dbReference type="Pfam" id="PF01381">
    <property type="entry name" value="HTH_3"/>
    <property type="match status" value="1"/>
</dbReference>
<dbReference type="InterPro" id="IPR001387">
    <property type="entry name" value="Cro/C1-type_HTH"/>
</dbReference>
<dbReference type="OrthoDB" id="1937466at2"/>
<dbReference type="CDD" id="cd00093">
    <property type="entry name" value="HTH_XRE"/>
    <property type="match status" value="1"/>
</dbReference>
<organism evidence="3 4">
    <name type="scientific">Clostridium fallax</name>
    <dbReference type="NCBI Taxonomy" id="1533"/>
    <lineage>
        <taxon>Bacteria</taxon>
        <taxon>Bacillati</taxon>
        <taxon>Bacillota</taxon>
        <taxon>Clostridia</taxon>
        <taxon>Eubacteriales</taxon>
        <taxon>Clostridiaceae</taxon>
        <taxon>Clostridium</taxon>
    </lineage>
</organism>
<evidence type="ECO:0000313" key="3">
    <source>
        <dbReference type="EMBL" id="SHE61379.1"/>
    </source>
</evidence>
<dbReference type="GO" id="GO:0003700">
    <property type="term" value="F:DNA-binding transcription factor activity"/>
    <property type="evidence" value="ECO:0007669"/>
    <property type="project" value="TreeGrafter"/>
</dbReference>
<dbReference type="GO" id="GO:0005829">
    <property type="term" value="C:cytosol"/>
    <property type="evidence" value="ECO:0007669"/>
    <property type="project" value="TreeGrafter"/>
</dbReference>
<evidence type="ECO:0000256" key="1">
    <source>
        <dbReference type="ARBA" id="ARBA00023125"/>
    </source>
</evidence>
<dbReference type="Proteomes" id="UP000184035">
    <property type="component" value="Unassembled WGS sequence"/>
</dbReference>
<dbReference type="AlphaFoldDB" id="A0A1M4UXI7"/>
<evidence type="ECO:0000259" key="2">
    <source>
        <dbReference type="PROSITE" id="PS50943"/>
    </source>
</evidence>
<proteinExistence type="predicted"/>
<dbReference type="InterPro" id="IPR050807">
    <property type="entry name" value="TransReg_Diox_bact_type"/>
</dbReference>
<dbReference type="EMBL" id="FQVM01000006">
    <property type="protein sequence ID" value="SHE61379.1"/>
    <property type="molecule type" value="Genomic_DNA"/>
</dbReference>
<dbReference type="Gene3D" id="1.10.260.40">
    <property type="entry name" value="lambda repressor-like DNA-binding domains"/>
    <property type="match status" value="1"/>
</dbReference>
<evidence type="ECO:0000313" key="4">
    <source>
        <dbReference type="Proteomes" id="UP000184035"/>
    </source>
</evidence>
<dbReference type="SUPFAM" id="SSF47413">
    <property type="entry name" value="lambda repressor-like DNA-binding domains"/>
    <property type="match status" value="1"/>
</dbReference>
<dbReference type="SMART" id="SM00530">
    <property type="entry name" value="HTH_XRE"/>
    <property type="match status" value="1"/>
</dbReference>
<sequence length="165" mass="19577">MTHLFNSENMKTIMKRIQERRLELKLSYQDLAVKTNMSKSTLQRYETGSIKNMPIDKLEIIANALNVDPVWLLGLQKQEKPSVNNNLSKEEKEHIEDLRKLNDLGKKKVFTYTKDLIEMPKYQKQIWEEEGKEHLMPIACHDDNLSEEEKNMMNSKIEEYLKNHK</sequence>
<reference evidence="3 4" key="1">
    <citation type="submission" date="2016-11" db="EMBL/GenBank/DDBJ databases">
        <authorList>
            <person name="Jaros S."/>
            <person name="Januszkiewicz K."/>
            <person name="Wedrychowicz H."/>
        </authorList>
    </citation>
    <scope>NUCLEOTIDE SEQUENCE [LARGE SCALE GENOMIC DNA]</scope>
    <source>
        <strain evidence="3 4">DSM 2631</strain>
    </source>
</reference>
<dbReference type="STRING" id="1533.SAMN05443638_10646"/>
<keyword evidence="4" id="KW-1185">Reference proteome</keyword>
<dbReference type="RefSeq" id="WP_072893937.1">
    <property type="nucleotide sequence ID" value="NZ_FQVM01000006.1"/>
</dbReference>
<protein>
    <submittedName>
        <fullName evidence="3">Transcriptional regulator, contains XRE-family HTH domain</fullName>
    </submittedName>
</protein>